<evidence type="ECO:0000313" key="3">
    <source>
        <dbReference type="Proteomes" id="UP001231859"/>
    </source>
</evidence>
<dbReference type="Pfam" id="PF01755">
    <property type="entry name" value="Glyco_transf_25"/>
    <property type="match status" value="1"/>
</dbReference>
<feature type="domain" description="Glycosyl transferase family 25" evidence="1">
    <location>
        <begin position="6"/>
        <end position="184"/>
    </location>
</feature>
<reference evidence="2 3" key="1">
    <citation type="submission" date="2023-04" db="EMBL/GenBank/DDBJ databases">
        <title>Genome dynamics across the evolutionary transition to endosymbiosis.</title>
        <authorList>
            <person name="Siozios S."/>
            <person name="Nadal-Jimenez P."/>
            <person name="Azagi T."/>
            <person name="Sprong H."/>
            <person name="Frost C.L."/>
            <person name="Parratt S.R."/>
            <person name="Taylor G."/>
            <person name="Brettell L."/>
            <person name="Lew K.C."/>
            <person name="Croft L."/>
            <person name="King K.C."/>
            <person name="Brockhurst M.A."/>
            <person name="Hypsa V."/>
            <person name="Novakova E."/>
            <person name="Darby A.C."/>
            <person name="Hurst G.D.D."/>
        </authorList>
    </citation>
    <scope>NUCLEOTIDE SEQUENCE [LARGE SCALE GENOMIC DNA]</scope>
    <source>
        <strain evidence="3">aApi_AU</strain>
    </source>
</reference>
<dbReference type="EMBL" id="CP123759">
    <property type="protein sequence ID" value="WGO82587.1"/>
    <property type="molecule type" value="Genomic_DNA"/>
</dbReference>
<dbReference type="CDD" id="cd06532">
    <property type="entry name" value="Glyco_transf_25"/>
    <property type="match status" value="1"/>
</dbReference>
<organism evidence="2 3">
    <name type="scientific">Arsenophonus apicola</name>
    <dbReference type="NCBI Taxonomy" id="2879119"/>
    <lineage>
        <taxon>Bacteria</taxon>
        <taxon>Pseudomonadati</taxon>
        <taxon>Pseudomonadota</taxon>
        <taxon>Gammaproteobacteria</taxon>
        <taxon>Enterobacterales</taxon>
        <taxon>Morganellaceae</taxon>
        <taxon>Arsenophonus</taxon>
    </lineage>
</organism>
<evidence type="ECO:0000313" key="2">
    <source>
        <dbReference type="EMBL" id="WGO82587.1"/>
    </source>
</evidence>
<dbReference type="InterPro" id="IPR002654">
    <property type="entry name" value="Glyco_trans_25"/>
</dbReference>
<accession>A0ABY8NZB5</accession>
<gene>
    <name evidence="2" type="ORF">QG404_09345</name>
</gene>
<proteinExistence type="predicted"/>
<keyword evidence="3" id="KW-1185">Reference proteome</keyword>
<name>A0ABY8NZB5_9GAMM</name>
<evidence type="ECO:0000259" key="1">
    <source>
        <dbReference type="Pfam" id="PF01755"/>
    </source>
</evidence>
<dbReference type="Proteomes" id="UP001231859">
    <property type="component" value="Chromosome"/>
</dbReference>
<protein>
    <submittedName>
        <fullName evidence="2">Glycosyltransferase family 25 protein</fullName>
    </submittedName>
</protein>
<dbReference type="RefSeq" id="WP_280937296.1">
    <property type="nucleotide sequence ID" value="NZ_CP123759.1"/>
</dbReference>
<sequence>MNKSCPIFIISLKKDTDRRTQISYALSSQALPFTMVDAIEGSKLTKDDMPWFKSANSSKFEVKASGVNEIACSLSHQSIYQYIIKKDIEWALILEDDVIIDKKLSCLIKALEQGKSDLLKKDYIYLLGGQEGLSSRKRISLSFFNKITIANVTFRLLTYSPDKIFRACCYLIHRSTCERIIAEFAREFFVADSWGLLYKKQAVKGYYLAEIIKHPIVTVENSNLEADRRKYSNKAERRKRGSFESILASILASILLQIRRFLRSLIFWQK</sequence>